<evidence type="ECO:0000313" key="2">
    <source>
        <dbReference type="Proteomes" id="UP000549616"/>
    </source>
</evidence>
<keyword evidence="1" id="KW-0240">DNA-directed RNA polymerase</keyword>
<gene>
    <name evidence="1" type="ORF">HNR02_006789</name>
</gene>
<protein>
    <submittedName>
        <fullName evidence="1">DNA-directed RNA polymerase subunit RPC12/RpoP</fullName>
    </submittedName>
</protein>
<dbReference type="EMBL" id="JACCFK010000002">
    <property type="protein sequence ID" value="NYI93414.1"/>
    <property type="molecule type" value="Genomic_DNA"/>
</dbReference>
<keyword evidence="2" id="KW-1185">Reference proteome</keyword>
<reference evidence="1 2" key="1">
    <citation type="submission" date="2020-07" db="EMBL/GenBank/DDBJ databases">
        <title>Sequencing the genomes of 1000 actinobacteria strains.</title>
        <authorList>
            <person name="Klenk H.-P."/>
        </authorList>
    </citation>
    <scope>NUCLEOTIDE SEQUENCE [LARGE SCALE GENOMIC DNA]</scope>
    <source>
        <strain evidence="1 2">DSM 104006</strain>
    </source>
</reference>
<name>A0A853BF95_9PSEU</name>
<keyword evidence="1" id="KW-0804">Transcription</keyword>
<comment type="caution">
    <text evidence="1">The sequence shown here is derived from an EMBL/GenBank/DDBJ whole genome shotgun (WGS) entry which is preliminary data.</text>
</comment>
<dbReference type="Proteomes" id="UP000549616">
    <property type="component" value="Unassembled WGS sequence"/>
</dbReference>
<proteinExistence type="predicted"/>
<dbReference type="RefSeq" id="WP_179777592.1">
    <property type="nucleotide sequence ID" value="NZ_JACCFK010000002.1"/>
</dbReference>
<dbReference type="AlphaFoldDB" id="A0A853BF95"/>
<organism evidence="1 2">
    <name type="scientific">Amycolatopsis endophytica</name>
    <dbReference type="NCBI Taxonomy" id="860233"/>
    <lineage>
        <taxon>Bacteria</taxon>
        <taxon>Bacillati</taxon>
        <taxon>Actinomycetota</taxon>
        <taxon>Actinomycetes</taxon>
        <taxon>Pseudonocardiales</taxon>
        <taxon>Pseudonocardiaceae</taxon>
        <taxon>Amycolatopsis</taxon>
    </lineage>
</organism>
<sequence length="113" mass="12627">MAGEQHASYADWQRTYGEYYDALPDRPGTACPNCGHHELRLVFVADESDRMGYAQFSCAHCGFGIHISLTTVPEGVEFEPITTPVEVLNARLPDFTLVHPPDAVDDDIEEVRF</sequence>
<dbReference type="GO" id="GO:0000428">
    <property type="term" value="C:DNA-directed RNA polymerase complex"/>
    <property type="evidence" value="ECO:0007669"/>
    <property type="project" value="UniProtKB-KW"/>
</dbReference>
<accession>A0A853BF95</accession>
<evidence type="ECO:0000313" key="1">
    <source>
        <dbReference type="EMBL" id="NYI93414.1"/>
    </source>
</evidence>